<dbReference type="EMBL" id="QKXC01000036">
    <property type="protein sequence ID" value="RBR25723.1"/>
    <property type="molecule type" value="Genomic_DNA"/>
</dbReference>
<dbReference type="Proteomes" id="UP000253153">
    <property type="component" value="Unassembled WGS sequence"/>
</dbReference>
<keyword evidence="1" id="KW-0732">Signal</keyword>
<evidence type="ECO:0000313" key="3">
    <source>
        <dbReference type="Proteomes" id="UP000253153"/>
    </source>
</evidence>
<gene>
    <name evidence="2" type="ORF">FIESC28_01476</name>
</gene>
<protein>
    <submittedName>
        <fullName evidence="2">Uncharacterized protein</fullName>
    </submittedName>
</protein>
<proteinExistence type="predicted"/>
<comment type="caution">
    <text evidence="2">The sequence shown here is derived from an EMBL/GenBank/DDBJ whole genome shotgun (WGS) entry which is preliminary data.</text>
</comment>
<organism evidence="2 3">
    <name type="scientific">Fusarium coffeatum</name>
    <dbReference type="NCBI Taxonomy" id="231269"/>
    <lineage>
        <taxon>Eukaryota</taxon>
        <taxon>Fungi</taxon>
        <taxon>Dikarya</taxon>
        <taxon>Ascomycota</taxon>
        <taxon>Pezizomycotina</taxon>
        <taxon>Sordariomycetes</taxon>
        <taxon>Hypocreomycetidae</taxon>
        <taxon>Hypocreales</taxon>
        <taxon>Nectriaceae</taxon>
        <taxon>Fusarium</taxon>
        <taxon>Fusarium incarnatum-equiseti species complex</taxon>
    </lineage>
</organism>
<keyword evidence="3" id="KW-1185">Reference proteome</keyword>
<dbReference type="OrthoDB" id="10333567at2759"/>
<accession>A0A366S8Q7</accession>
<feature type="signal peptide" evidence="1">
    <location>
        <begin position="1"/>
        <end position="19"/>
    </location>
</feature>
<dbReference type="GeneID" id="41990922"/>
<dbReference type="AlphaFoldDB" id="A0A366S8Q7"/>
<evidence type="ECO:0000256" key="1">
    <source>
        <dbReference type="SAM" id="SignalP"/>
    </source>
</evidence>
<evidence type="ECO:0000313" key="2">
    <source>
        <dbReference type="EMBL" id="RBR25723.1"/>
    </source>
</evidence>
<name>A0A366S8Q7_9HYPO</name>
<sequence length="57" mass="5824">MKFFAALTFALSALGLASATKCCADKSCSGECVPIAGMEGELISCPLNKPQPCEGDP</sequence>
<reference evidence="2 3" key="1">
    <citation type="submission" date="2018-06" db="EMBL/GenBank/DDBJ databases">
        <title>Fusarium incarnatum-equiseti species complex species 28.</title>
        <authorList>
            <person name="Gardiner D.M."/>
        </authorList>
    </citation>
    <scope>NUCLEOTIDE SEQUENCE [LARGE SCALE GENOMIC DNA]</scope>
    <source>
        <strain evidence="2 3">FIESC_28</strain>
    </source>
</reference>
<dbReference type="RefSeq" id="XP_031020314.1">
    <property type="nucleotide sequence ID" value="XM_031155626.1"/>
</dbReference>
<feature type="chain" id="PRO_5016993511" evidence="1">
    <location>
        <begin position="20"/>
        <end position="57"/>
    </location>
</feature>